<gene>
    <name evidence="1" type="ORF">JNE38_16445</name>
</gene>
<protein>
    <submittedName>
        <fullName evidence="1">Uncharacterized protein</fullName>
    </submittedName>
</protein>
<organism evidence="1 2">
    <name type="scientific">Brevibacillus choshinensis</name>
    <dbReference type="NCBI Taxonomy" id="54911"/>
    <lineage>
        <taxon>Bacteria</taxon>
        <taxon>Bacillati</taxon>
        <taxon>Bacillota</taxon>
        <taxon>Bacilli</taxon>
        <taxon>Bacillales</taxon>
        <taxon>Paenibacillaceae</taxon>
        <taxon>Brevibacillus</taxon>
    </lineage>
</organism>
<evidence type="ECO:0000313" key="2">
    <source>
        <dbReference type="Proteomes" id="UP000596248"/>
    </source>
</evidence>
<dbReference type="Proteomes" id="UP000596248">
    <property type="component" value="Chromosome"/>
</dbReference>
<name>A0ABX7FGA4_BRECH</name>
<keyword evidence="2" id="KW-1185">Reference proteome</keyword>
<reference evidence="1 2" key="1">
    <citation type="submission" date="2021-01" db="EMBL/GenBank/DDBJ databases">
        <title>Identification of strong promoters based on the transcriptome of Brevibacillus choshinensis.</title>
        <authorList>
            <person name="Yao D."/>
            <person name="Zhang K."/>
            <person name="Wu J."/>
        </authorList>
    </citation>
    <scope>NUCLEOTIDE SEQUENCE [LARGE SCALE GENOMIC DNA]</scope>
    <source>
        <strain evidence="1 2">HPD31-SP3</strain>
    </source>
</reference>
<evidence type="ECO:0000313" key="1">
    <source>
        <dbReference type="EMBL" id="QRG65233.1"/>
    </source>
</evidence>
<dbReference type="RefSeq" id="WP_203254751.1">
    <property type="nucleotide sequence ID" value="NZ_CP069127.1"/>
</dbReference>
<sequence>MSGTLVNAEGWHTLVVTDQSGNTTTVTFTIDKTAPTVLDEYPDVKNDLGNSINLLLGTDEDTTAYFVVLVKGSSSPSENQIIAGTDIDDIHLVLSGNASLNANTEEVININGLDKDSSYEIFVVVIDKAGNKSMVHGFVLNRP</sequence>
<proteinExistence type="predicted"/>
<accession>A0ABX7FGA4</accession>
<dbReference type="EMBL" id="CP069127">
    <property type="protein sequence ID" value="QRG65233.1"/>
    <property type="molecule type" value="Genomic_DNA"/>
</dbReference>